<sequence>MKTGKEPDAHKPTMGDNHDRQRLQNHLAQLAAIGIALSAEHDLPVLLEKIVDEARAFANADAGTLYLLDDHGRHLEFAIIQNTTMGVRMGGSAGPITWPPVPLYIDGAGNHTNVSSHTALTGEIVNIPDVYQAKGFDFSGTRQFDAGTGYRSVSMLLIPMQNKEGEIIGVLQLINAQDQQRRPIPFPPEDVDLIASLASQAAVAITNVRLYRDLENLFDAFIKTIAITIDEKSPHTAGHIRRVQALTMDIAQAMNEDRGRFRDFQLNTDELRELSIAAWLHDIGKIVTPERLVSKATKLEALHDRIALVKARYEIHKRDRQIQALRQALARQQPNPAGPDNGSGPVASAFEKLEVELTALDEEQRFLEQCNLPTEHLDEKKIARLQEIAARPCTEGNRECRLTADELDNLSIRKGTLNDKERKIIENHVLVTHKMLSELPFPKKLRQVPQYAAGHHEKLDGSGYPFGLTADRIPLPTRIIAIADIFEALTAPDRPYKKPMPLSRALEIMESMQQAGHIDPDILAFFIEHKVYRHYAKRELSPAQQDC</sequence>
<dbReference type="SUPFAM" id="SSF109604">
    <property type="entry name" value="HD-domain/PDEase-like"/>
    <property type="match status" value="2"/>
</dbReference>
<dbReference type="PANTHER" id="PTHR43155:SF2">
    <property type="entry name" value="CYCLIC DI-GMP PHOSPHODIESTERASE PA4108"/>
    <property type="match status" value="1"/>
</dbReference>
<dbReference type="InterPro" id="IPR037522">
    <property type="entry name" value="HD_GYP_dom"/>
</dbReference>
<evidence type="ECO:0000259" key="1">
    <source>
        <dbReference type="PROSITE" id="PS51832"/>
    </source>
</evidence>
<dbReference type="InterPro" id="IPR003607">
    <property type="entry name" value="HD/PDEase_dom"/>
</dbReference>
<organism evidence="2 3">
    <name type="scientific">Desulfurivibrio alkaliphilus (strain DSM 19089 / UNIQEM U267 / AHT2)</name>
    <dbReference type="NCBI Taxonomy" id="589865"/>
    <lineage>
        <taxon>Bacteria</taxon>
        <taxon>Pseudomonadati</taxon>
        <taxon>Thermodesulfobacteriota</taxon>
        <taxon>Desulfobulbia</taxon>
        <taxon>Desulfobulbales</taxon>
        <taxon>Desulfobulbaceae</taxon>
        <taxon>Desulfurivibrio</taxon>
    </lineage>
</organism>
<dbReference type="CDD" id="cd00077">
    <property type="entry name" value="HDc"/>
    <property type="match status" value="2"/>
</dbReference>
<dbReference type="eggNOG" id="COG2203">
    <property type="taxonomic scope" value="Bacteria"/>
</dbReference>
<gene>
    <name evidence="2" type="ordered locus">DaAHT2_0441</name>
</gene>
<accession>D6YZZ0</accession>
<protein>
    <submittedName>
        <fullName evidence="2">Metal dependent phosphohydrolase</fullName>
    </submittedName>
</protein>
<dbReference type="Gene3D" id="1.10.3210.10">
    <property type="entry name" value="Hypothetical protein af1432"/>
    <property type="match status" value="2"/>
</dbReference>
<proteinExistence type="predicted"/>
<name>D6YZZ0_DESAT</name>
<evidence type="ECO:0000313" key="3">
    <source>
        <dbReference type="Proteomes" id="UP000001508"/>
    </source>
</evidence>
<dbReference type="Pfam" id="PF13487">
    <property type="entry name" value="HD_5"/>
    <property type="match status" value="1"/>
</dbReference>
<dbReference type="eggNOG" id="COG2206">
    <property type="taxonomic scope" value="Bacteria"/>
</dbReference>
<dbReference type="Pfam" id="PF01966">
    <property type="entry name" value="HD"/>
    <property type="match status" value="1"/>
</dbReference>
<dbReference type="AlphaFoldDB" id="D6YZZ0"/>
<dbReference type="SMART" id="SM00471">
    <property type="entry name" value="HDc"/>
    <property type="match status" value="1"/>
</dbReference>
<dbReference type="RefSeq" id="WP_013162678.1">
    <property type="nucleotide sequence ID" value="NC_014216.1"/>
</dbReference>
<feature type="domain" description="HD-GYP" evidence="1">
    <location>
        <begin position="408"/>
        <end position="542"/>
    </location>
</feature>
<dbReference type="PROSITE" id="PS51832">
    <property type="entry name" value="HD_GYP"/>
    <property type="match status" value="1"/>
</dbReference>
<keyword evidence="3" id="KW-1185">Reference proteome</keyword>
<dbReference type="InterPro" id="IPR003018">
    <property type="entry name" value="GAF"/>
</dbReference>
<dbReference type="InterPro" id="IPR006674">
    <property type="entry name" value="HD_domain"/>
</dbReference>
<dbReference type="eggNOG" id="COG3437">
    <property type="taxonomic scope" value="Bacteria"/>
</dbReference>
<dbReference type="SMART" id="SM00065">
    <property type="entry name" value="GAF"/>
    <property type="match status" value="1"/>
</dbReference>
<dbReference type="PANTHER" id="PTHR43155">
    <property type="entry name" value="CYCLIC DI-GMP PHOSPHODIESTERASE PA4108-RELATED"/>
    <property type="match status" value="1"/>
</dbReference>
<dbReference type="EMBL" id="CP001940">
    <property type="protein sequence ID" value="ADH85147.1"/>
    <property type="molecule type" value="Genomic_DNA"/>
</dbReference>
<dbReference type="KEGG" id="dak:DaAHT2_0441"/>
<reference evidence="3" key="1">
    <citation type="submission" date="2010-02" db="EMBL/GenBank/DDBJ databases">
        <title>Complete sequence of Desulfurivibrio alkaliphilus AHT2.</title>
        <authorList>
            <consortium name="US DOE Joint Genome Institute"/>
            <person name="Pitluck S."/>
            <person name="Chertkov O."/>
            <person name="Detter J.C."/>
            <person name="Han C."/>
            <person name="Tapia R."/>
            <person name="Larimer F."/>
            <person name="Land M."/>
            <person name="Hauser L."/>
            <person name="Kyrpides N."/>
            <person name="Mikhailova N."/>
            <person name="Sorokin D.Y."/>
            <person name="Muyzer G."/>
            <person name="Woyke T."/>
        </authorList>
    </citation>
    <scope>NUCLEOTIDE SEQUENCE [LARGE SCALE GENOMIC DNA]</scope>
    <source>
        <strain evidence="3">DSM 19089 / UNIQEM U267 / AHT2</strain>
    </source>
</reference>
<dbReference type="Pfam" id="PF01590">
    <property type="entry name" value="GAF"/>
    <property type="match status" value="1"/>
</dbReference>
<dbReference type="STRING" id="589865.DaAHT2_0441"/>
<keyword evidence="2" id="KW-0378">Hydrolase</keyword>
<dbReference type="SUPFAM" id="SSF55781">
    <property type="entry name" value="GAF domain-like"/>
    <property type="match status" value="1"/>
</dbReference>
<dbReference type="Gene3D" id="3.30.450.40">
    <property type="match status" value="1"/>
</dbReference>
<dbReference type="Proteomes" id="UP000001508">
    <property type="component" value="Chromosome"/>
</dbReference>
<dbReference type="InParanoid" id="D6YZZ0"/>
<dbReference type="GO" id="GO:0016787">
    <property type="term" value="F:hydrolase activity"/>
    <property type="evidence" value="ECO:0007669"/>
    <property type="project" value="UniProtKB-KW"/>
</dbReference>
<dbReference type="HOGENOM" id="CLU_000445_92_13_7"/>
<evidence type="ECO:0000313" key="2">
    <source>
        <dbReference type="EMBL" id="ADH85147.1"/>
    </source>
</evidence>
<dbReference type="InterPro" id="IPR029016">
    <property type="entry name" value="GAF-like_dom_sf"/>
</dbReference>